<protein>
    <submittedName>
        <fullName evidence="1">Uncharacterized protein</fullName>
    </submittedName>
</protein>
<keyword evidence="2" id="KW-1185">Reference proteome</keyword>
<evidence type="ECO:0000313" key="1">
    <source>
        <dbReference type="EMBL" id="MER2251747.1"/>
    </source>
</evidence>
<accession>A0ABV1QQR3</accession>
<dbReference type="Proteomes" id="UP001480955">
    <property type="component" value="Unassembled WGS sequence"/>
</dbReference>
<name>A0ABV1QQR3_9HYPH</name>
<proteinExistence type="predicted"/>
<dbReference type="EMBL" id="JBELQE010000090">
    <property type="protein sequence ID" value="MER2251747.1"/>
    <property type="molecule type" value="Genomic_DNA"/>
</dbReference>
<organism evidence="1 2">
    <name type="scientific">Methylorubrum podarium</name>
    <dbReference type="NCBI Taxonomy" id="200476"/>
    <lineage>
        <taxon>Bacteria</taxon>
        <taxon>Pseudomonadati</taxon>
        <taxon>Pseudomonadota</taxon>
        <taxon>Alphaproteobacteria</taxon>
        <taxon>Hyphomicrobiales</taxon>
        <taxon>Methylobacteriaceae</taxon>
        <taxon>Methylorubrum</taxon>
    </lineage>
</organism>
<reference evidence="1 2" key="1">
    <citation type="submission" date="2024-06" db="EMBL/GenBank/DDBJ databases">
        <authorList>
            <person name="Campbell A.G."/>
        </authorList>
    </citation>
    <scope>NUCLEOTIDE SEQUENCE [LARGE SCALE GENOMIC DNA]</scope>
    <source>
        <strain evidence="1 2">EM12</strain>
    </source>
</reference>
<dbReference type="RefSeq" id="WP_350396103.1">
    <property type="nucleotide sequence ID" value="NZ_JBELQE010000090.1"/>
</dbReference>
<evidence type="ECO:0000313" key="2">
    <source>
        <dbReference type="Proteomes" id="UP001480955"/>
    </source>
</evidence>
<sequence>MTNPGGSISNLEAVEAIAIDVLAKIVMPSTGLAPAGGGSALSIITQSSSAPNGVCGGIDEINLAGLIPPDAAEHRLPDRSLISEKIYTVSYRIFR</sequence>
<gene>
    <name evidence="1" type="ORF">ABS772_17660</name>
</gene>
<comment type="caution">
    <text evidence="1">The sequence shown here is derived from an EMBL/GenBank/DDBJ whole genome shotgun (WGS) entry which is preliminary data.</text>
</comment>